<protein>
    <submittedName>
        <fullName evidence="1">Uncharacterized protein</fullName>
    </submittedName>
</protein>
<sequence length="98" mass="11402">MYRGERRIVDVYSAPGGLNLSERNALMASRIKLPEDYIHNPEEESCGPCNRDFNALQSVIVLPCNHKIHKICFWDLSRNYRFCTICRKDMAPQVENNE</sequence>
<organism evidence="1 2">
    <name type="scientific">Meloidogyne enterolobii</name>
    <name type="common">Root-knot nematode worm</name>
    <name type="synonym">Meloidogyne mayaguensis</name>
    <dbReference type="NCBI Taxonomy" id="390850"/>
    <lineage>
        <taxon>Eukaryota</taxon>
        <taxon>Metazoa</taxon>
        <taxon>Ecdysozoa</taxon>
        <taxon>Nematoda</taxon>
        <taxon>Chromadorea</taxon>
        <taxon>Rhabditida</taxon>
        <taxon>Tylenchina</taxon>
        <taxon>Tylenchomorpha</taxon>
        <taxon>Tylenchoidea</taxon>
        <taxon>Meloidogynidae</taxon>
        <taxon>Meloidogyninae</taxon>
        <taxon>Meloidogyne</taxon>
    </lineage>
</organism>
<dbReference type="Proteomes" id="UP001497535">
    <property type="component" value="Unassembled WGS sequence"/>
</dbReference>
<name>A0ACB1AGU0_MELEN</name>
<evidence type="ECO:0000313" key="2">
    <source>
        <dbReference type="Proteomes" id="UP001497535"/>
    </source>
</evidence>
<keyword evidence="2" id="KW-1185">Reference proteome</keyword>
<proteinExistence type="predicted"/>
<comment type="caution">
    <text evidence="1">The sequence shown here is derived from an EMBL/GenBank/DDBJ whole genome shotgun (WGS) entry which is preliminary data.</text>
</comment>
<accession>A0ACB1AGU0</accession>
<evidence type="ECO:0000313" key="1">
    <source>
        <dbReference type="EMBL" id="CAK5090504.1"/>
    </source>
</evidence>
<gene>
    <name evidence="1" type="ORF">MENTE1834_LOCUS38293</name>
</gene>
<reference evidence="1" key="1">
    <citation type="submission" date="2023-11" db="EMBL/GenBank/DDBJ databases">
        <authorList>
            <person name="Poullet M."/>
        </authorList>
    </citation>
    <scope>NUCLEOTIDE SEQUENCE</scope>
    <source>
        <strain evidence="1">E1834</strain>
    </source>
</reference>
<dbReference type="EMBL" id="CAVMJV010000082">
    <property type="protein sequence ID" value="CAK5090504.1"/>
    <property type="molecule type" value="Genomic_DNA"/>
</dbReference>